<evidence type="ECO:0000313" key="2">
    <source>
        <dbReference type="Proteomes" id="UP000829998"/>
    </source>
</evidence>
<dbReference type="RefSeq" id="WP_134141032.1">
    <property type="nucleotide sequence ID" value="NZ_CP096829.1"/>
</dbReference>
<proteinExistence type="predicted"/>
<dbReference type="EMBL" id="CP096829">
    <property type="protein sequence ID" value="UPZ13938.1"/>
    <property type="molecule type" value="Genomic_DNA"/>
</dbReference>
<sequence>MKKPLLLSSLLLLISCQKSESNDGSKEEPSALQEKSIDIGRFKSRNDLVDDLYQELVNKSPELKTLEDELNEINPRDTTEIFNNYDDKSYSYYGSAKGNTEGIRDSILKKKILNLISKSSDRYDSKKAEIESLVTTINKKRTEITNYHTALKIVLTLPLIEKYQNDHLPKKSPFEKVIEKENQLLEKVKENTPKY</sequence>
<reference evidence="1 2" key="1">
    <citation type="submission" date="2022-04" db="EMBL/GenBank/DDBJ databases">
        <authorList>
            <person name="Ra J.-S."/>
            <person name="Kim S.-B."/>
        </authorList>
    </citation>
    <scope>NUCLEOTIDE SEQUENCE [LARGE SCALE GENOMIC DNA]</scope>
    <source>
        <strain evidence="1 2">MMS21-Er5</strain>
    </source>
</reference>
<protein>
    <submittedName>
        <fullName evidence="1">Uncharacterized protein</fullName>
    </submittedName>
</protein>
<keyword evidence="2" id="KW-1185">Reference proteome</keyword>
<gene>
    <name evidence="1" type="ORF">M0M44_14380</name>
</gene>
<evidence type="ECO:0000313" key="1">
    <source>
        <dbReference type="EMBL" id="UPZ13938.1"/>
    </source>
</evidence>
<accession>A0ABY4LMT1</accession>
<dbReference type="PROSITE" id="PS51257">
    <property type="entry name" value="PROKAR_LIPOPROTEIN"/>
    <property type="match status" value="1"/>
</dbReference>
<name>A0ABY4LMT1_9FLAO</name>
<dbReference type="Proteomes" id="UP000829998">
    <property type="component" value="Chromosome"/>
</dbReference>
<organism evidence="1 2">
    <name type="scientific">Flavobacterium humidisoli</name>
    <dbReference type="NCBI Taxonomy" id="2937442"/>
    <lineage>
        <taxon>Bacteria</taxon>
        <taxon>Pseudomonadati</taxon>
        <taxon>Bacteroidota</taxon>
        <taxon>Flavobacteriia</taxon>
        <taxon>Flavobacteriales</taxon>
        <taxon>Flavobacteriaceae</taxon>
        <taxon>Flavobacterium</taxon>
    </lineage>
</organism>